<reference evidence="3 4" key="1">
    <citation type="submission" date="2018-08" db="EMBL/GenBank/DDBJ databases">
        <title>A genome reference for cultivated species of the human gut microbiota.</title>
        <authorList>
            <person name="Zou Y."/>
            <person name="Xue W."/>
            <person name="Luo G."/>
        </authorList>
    </citation>
    <scope>NUCLEOTIDE SEQUENCE [LARGE SCALE GENOMIC DNA]</scope>
    <source>
        <strain evidence="2 4">AF17-27</strain>
        <strain evidence="1 3">TF11-15AC</strain>
    </source>
</reference>
<gene>
    <name evidence="2" type="ORF">DWW89_00015</name>
    <name evidence="1" type="ORF">DXD13_02715</name>
</gene>
<protein>
    <recommendedName>
        <fullName evidence="5">IS256 family transposase</fullName>
    </recommendedName>
</protein>
<sequence length="66" mass="7656">MARREKKPVHKVVMTEGKRNIIQQLLQEYDIETAEDIQDALKDLLGGTIKEMKVCPKPERYVDDIS</sequence>
<evidence type="ECO:0000313" key="3">
    <source>
        <dbReference type="Proteomes" id="UP000261052"/>
    </source>
</evidence>
<organism evidence="1 3">
    <name type="scientific">Agathobacter rectalis</name>
    <dbReference type="NCBI Taxonomy" id="39491"/>
    <lineage>
        <taxon>Bacteria</taxon>
        <taxon>Bacillati</taxon>
        <taxon>Bacillota</taxon>
        <taxon>Clostridia</taxon>
        <taxon>Lachnospirales</taxon>
        <taxon>Lachnospiraceae</taxon>
        <taxon>Agathobacter</taxon>
    </lineage>
</organism>
<name>A0A3E4M4H5_9FIRM</name>
<comment type="caution">
    <text evidence="1">The sequence shown here is derived from an EMBL/GenBank/DDBJ whole genome shotgun (WGS) entry which is preliminary data.</text>
</comment>
<dbReference type="Proteomes" id="UP000261052">
    <property type="component" value="Unassembled WGS sequence"/>
</dbReference>
<evidence type="ECO:0000313" key="4">
    <source>
        <dbReference type="Proteomes" id="UP000283765"/>
    </source>
</evidence>
<evidence type="ECO:0000313" key="2">
    <source>
        <dbReference type="EMBL" id="RGU29165.1"/>
    </source>
</evidence>
<accession>A0A3E4M4H5</accession>
<dbReference type="EMBL" id="QRXR01000001">
    <property type="protein sequence ID" value="RGU29165.1"/>
    <property type="molecule type" value="Genomic_DNA"/>
</dbReference>
<proteinExistence type="predicted"/>
<dbReference type="AlphaFoldDB" id="A0A3E4M4H5"/>
<evidence type="ECO:0008006" key="5">
    <source>
        <dbReference type="Google" id="ProtNLM"/>
    </source>
</evidence>
<dbReference type="Proteomes" id="UP000283765">
    <property type="component" value="Unassembled WGS sequence"/>
</dbReference>
<evidence type="ECO:0000313" key="1">
    <source>
        <dbReference type="EMBL" id="RGK44506.1"/>
    </source>
</evidence>
<dbReference type="EMBL" id="QSQP01000003">
    <property type="protein sequence ID" value="RGK44506.1"/>
    <property type="molecule type" value="Genomic_DNA"/>
</dbReference>